<name>A0A388SEC6_9BURK</name>
<gene>
    <name evidence="1" type="ORF">MESMUL_20710</name>
</gene>
<accession>A0A401LI20</accession>
<proteinExistence type="predicted"/>
<organism evidence="1 2">
    <name type="scientific">Mesosutterella multiformis</name>
    <dbReference type="NCBI Taxonomy" id="2259133"/>
    <lineage>
        <taxon>Bacteria</taxon>
        <taxon>Pseudomonadati</taxon>
        <taxon>Pseudomonadota</taxon>
        <taxon>Betaproteobacteria</taxon>
        <taxon>Burkholderiales</taxon>
        <taxon>Sutterellaceae</taxon>
        <taxon>Mesosutterella</taxon>
    </lineage>
</organism>
<comment type="caution">
    <text evidence="1">The sequence shown here is derived from an EMBL/GenBank/DDBJ whole genome shotgun (WGS) entry which is preliminary data.</text>
</comment>
<evidence type="ECO:0000313" key="2">
    <source>
        <dbReference type="Proteomes" id="UP000266091"/>
    </source>
</evidence>
<dbReference type="Proteomes" id="UP000266091">
    <property type="component" value="Unassembled WGS sequence"/>
</dbReference>
<evidence type="ECO:0000313" key="1">
    <source>
        <dbReference type="EMBL" id="GBO94717.1"/>
    </source>
</evidence>
<keyword evidence="2" id="KW-1185">Reference proteome</keyword>
<dbReference type="EMBL" id="BGZJ01000002">
    <property type="protein sequence ID" value="GBO94717.1"/>
    <property type="molecule type" value="Genomic_DNA"/>
</dbReference>
<protein>
    <submittedName>
        <fullName evidence="1">Uncharacterized protein</fullName>
    </submittedName>
</protein>
<reference evidence="1 2" key="1">
    <citation type="journal article" date="2018" name="Int. J. Syst. Evol. Microbiol.">
        <title>Mesosutterella multiformis gen. nov., sp. nov., a member of the family Sutterellaceae and Sutterella megalosphaeroides sp. nov., isolated from human faeces.</title>
        <authorList>
            <person name="Sakamoto M."/>
            <person name="Ikeyama N."/>
            <person name="Kunihiro T."/>
            <person name="Iino T."/>
            <person name="Yuki M."/>
            <person name="Ohkuma M."/>
        </authorList>
    </citation>
    <scope>NUCLEOTIDE SEQUENCE [LARGE SCALE GENOMIC DNA]</scope>
    <source>
        <strain evidence="1 2">4NBBH2</strain>
    </source>
</reference>
<dbReference type="AlphaFoldDB" id="A0A388SEC6"/>
<sequence>MTLGAASAGADTKAAEAAAANAAVSAVRFIKLSPYFWVAEESFFSSERPSPDALKDRGFSALQQWQSD</sequence>
<accession>A0A388SEC6</accession>